<name>A0ACC2NCE5_9HYME</name>
<proteinExistence type="predicted"/>
<accession>A0ACC2NCE5</accession>
<comment type="caution">
    <text evidence="1">The sequence shown here is derived from an EMBL/GenBank/DDBJ whole genome shotgun (WGS) entry which is preliminary data.</text>
</comment>
<reference evidence="1" key="1">
    <citation type="submission" date="2023-04" db="EMBL/GenBank/DDBJ databases">
        <title>A chromosome-level genome assembly of the parasitoid wasp Eretmocerus hayati.</title>
        <authorList>
            <person name="Zhong Y."/>
            <person name="Liu S."/>
            <person name="Liu Y."/>
        </authorList>
    </citation>
    <scope>NUCLEOTIDE SEQUENCE</scope>
    <source>
        <strain evidence="1">ZJU_SS_LIU_2023</strain>
    </source>
</reference>
<gene>
    <name evidence="1" type="ORF">QAD02_000088</name>
</gene>
<dbReference type="EMBL" id="CM056743">
    <property type="protein sequence ID" value="KAJ8668829.1"/>
    <property type="molecule type" value="Genomic_DNA"/>
</dbReference>
<keyword evidence="2" id="KW-1185">Reference proteome</keyword>
<organism evidence="1 2">
    <name type="scientific">Eretmocerus hayati</name>
    <dbReference type="NCBI Taxonomy" id="131215"/>
    <lineage>
        <taxon>Eukaryota</taxon>
        <taxon>Metazoa</taxon>
        <taxon>Ecdysozoa</taxon>
        <taxon>Arthropoda</taxon>
        <taxon>Hexapoda</taxon>
        <taxon>Insecta</taxon>
        <taxon>Pterygota</taxon>
        <taxon>Neoptera</taxon>
        <taxon>Endopterygota</taxon>
        <taxon>Hymenoptera</taxon>
        <taxon>Apocrita</taxon>
        <taxon>Proctotrupomorpha</taxon>
        <taxon>Chalcidoidea</taxon>
        <taxon>Aphelinidae</taxon>
        <taxon>Aphelininae</taxon>
        <taxon>Eretmocerus</taxon>
    </lineage>
</organism>
<sequence>MKLLTILILMLMLIYRIDRTTAIPDRERRTPHSSKKQRSNVHNPENETLELVGFTDWSDWSVCDRYCYQNRIRRCRSEGKCGSTILREERLCVHGRERRRASCRQHQQRLTRRKTRQFRIVRIPEEAKPRHGRGKNKGIDEDWFSGHYGKWSKWSPCTKSCTTQRYRWCRIPGLCWKDVIRQSAYCYVDGSYCQKWIRRRIRDNRDDFDYDLIVDKYDLNVNGIENSTSYKDESWKCGVSKKNTRLTYFTRIIGGRPTIPGSWPWQVAVLNRYGEAFCGGTLVSSRWVLTAAHCVRKRLSVRIGEHNLLVKEGPEIELKVEYSVTHPKYNAHTVDNDVALLRLPITLTPSDSRGIACLPTPWQKLPTDQLCTIIGWGKANASHEFGTDVLHEAKIPIVADELCRKAYVDYKITHNMFCASRGRLDSCAGDSGGPLLCKDPEKTHHPWTIFGITSFGEGCGKRGKYGIYVRLSNYVNWIVKVTEQTDA</sequence>
<evidence type="ECO:0000313" key="1">
    <source>
        <dbReference type="EMBL" id="KAJ8668829.1"/>
    </source>
</evidence>
<protein>
    <submittedName>
        <fullName evidence="1">Uncharacterized protein</fullName>
    </submittedName>
</protein>
<dbReference type="Proteomes" id="UP001239111">
    <property type="component" value="Chromosome 3"/>
</dbReference>
<evidence type="ECO:0000313" key="2">
    <source>
        <dbReference type="Proteomes" id="UP001239111"/>
    </source>
</evidence>